<evidence type="ECO:0000313" key="1">
    <source>
        <dbReference type="EMBL" id="AKM50343.1"/>
    </source>
</evidence>
<protein>
    <recommendedName>
        <fullName evidence="3">Glycosyltransferase</fullName>
    </recommendedName>
</protein>
<reference evidence="1 2" key="1">
    <citation type="journal article" date="2013" name="Genome Announc.">
        <title>Draft Genome Sequence of Lactobacillus fermentum Strain 3872.</title>
        <authorList>
            <person name="Karlyshev A.V."/>
            <person name="Raju K."/>
            <person name="Abramov V.M."/>
        </authorList>
    </citation>
    <scope>NUCLEOTIDE SEQUENCE [LARGE SCALE GENOMIC DNA]</scope>
    <source>
        <strain evidence="1 2">3872</strain>
    </source>
</reference>
<gene>
    <name evidence="1" type="ORF">N573_000545</name>
</gene>
<dbReference type="Proteomes" id="UP000016629">
    <property type="component" value="Chromosome"/>
</dbReference>
<sequence>MVGVDYKIILPTNVKYLDITRNFIDLLEINWPEAIQHLIISLTGQNTNTVKINNIPIVFNDEKSTLPTCIYNAAQKNKADYYLIFLGDAFISKKVNDLAINALLSKLMQNSINYCRLLPQFSFYKNRGIREYRKLNSNERYGHSFVAFGASSNFIDSEFGSDITDRQFEIKYLKIANKKKNVYFNDRVVLKQNIFHILPSIQKGKWDRVNIFYLRRKYPKIKFSDREIINWKYESIIQLRKIISPIIPNNLRLKLKASKKEYFDTDI</sequence>
<name>A0A806T1P2_LIMFE</name>
<organism evidence="1 2">
    <name type="scientific">Limosilactobacillus fermentum 3872</name>
    <dbReference type="NCBI Taxonomy" id="1381124"/>
    <lineage>
        <taxon>Bacteria</taxon>
        <taxon>Bacillati</taxon>
        <taxon>Bacillota</taxon>
        <taxon>Bacilli</taxon>
        <taxon>Lactobacillales</taxon>
        <taxon>Lactobacillaceae</taxon>
        <taxon>Limosilactobacillus</taxon>
    </lineage>
</organism>
<accession>A0A806T1P2</accession>
<dbReference type="EMBL" id="CP011536">
    <property type="protein sequence ID" value="AKM50343.1"/>
    <property type="molecule type" value="Genomic_DNA"/>
</dbReference>
<proteinExistence type="predicted"/>
<evidence type="ECO:0000313" key="2">
    <source>
        <dbReference type="Proteomes" id="UP000016629"/>
    </source>
</evidence>
<dbReference type="AlphaFoldDB" id="A0A806T1P2"/>
<reference evidence="1 2" key="2">
    <citation type="journal article" name="FEMS Microbiol. Lett.">
        <title>Lactobacillus fermentum 3872 genome sequencing reveals plasmid and chromosomal genes potentially involved in a probiotic activity.</title>
        <authorList>
            <person name="Lehri B."/>
            <person name="Seddon A.M."/>
            <person name="Karlyshev A.V."/>
        </authorList>
    </citation>
    <scope>NUCLEOTIDE SEQUENCE [LARGE SCALE GENOMIC DNA]</scope>
    <source>
        <strain evidence="1 2">3872</strain>
    </source>
</reference>
<dbReference type="RefSeq" id="WP_048340464.1">
    <property type="nucleotide sequence ID" value="NZ_CP011536.1"/>
</dbReference>
<evidence type="ECO:0008006" key="3">
    <source>
        <dbReference type="Google" id="ProtNLM"/>
    </source>
</evidence>
<dbReference type="GeneID" id="83715611"/>